<organism evidence="1 2">
    <name type="scientific">Cutibacterium modestum HL044PA1</name>
    <dbReference type="NCBI Taxonomy" id="765109"/>
    <lineage>
        <taxon>Bacteria</taxon>
        <taxon>Bacillati</taxon>
        <taxon>Actinomycetota</taxon>
        <taxon>Actinomycetes</taxon>
        <taxon>Propionibacteriales</taxon>
        <taxon>Propionibacteriaceae</taxon>
        <taxon>Cutibacterium</taxon>
        <taxon>Cutibacterium modestum</taxon>
    </lineage>
</organism>
<keyword evidence="2" id="KW-1185">Reference proteome</keyword>
<protein>
    <submittedName>
        <fullName evidence="1">Uncharacterized protein</fullName>
    </submittedName>
</protein>
<evidence type="ECO:0000313" key="2">
    <source>
        <dbReference type="Proteomes" id="UP000003179"/>
    </source>
</evidence>
<comment type="caution">
    <text evidence="1">The sequence shown here is derived from an EMBL/GenBank/DDBJ whole genome shotgun (WGS) entry which is preliminary data.</text>
</comment>
<gene>
    <name evidence="1" type="ORF">HMPREF9607_01068</name>
</gene>
<name>A0ABN0C6J4_9ACTN</name>
<proteinExistence type="predicted"/>
<dbReference type="EMBL" id="ADZU01000018">
    <property type="protein sequence ID" value="EFS92726.1"/>
    <property type="molecule type" value="Genomic_DNA"/>
</dbReference>
<sequence>MTDQDTPQISRHRIVQAMTMTCSTTRAGIPTPLTQANFVATKTCCRFSRRYGWSRGFGILWHWALLHH</sequence>
<dbReference type="Proteomes" id="UP000003179">
    <property type="component" value="Unassembled WGS sequence"/>
</dbReference>
<accession>A0ABN0C6J4</accession>
<reference evidence="1" key="1">
    <citation type="submission" date="2010-08" db="EMBL/GenBank/DDBJ databases">
        <authorList>
            <person name="Weinstock G."/>
            <person name="Sodergren E."/>
            <person name="Clifton S."/>
            <person name="Fulton L."/>
            <person name="Fulton B."/>
            <person name="Courtney L."/>
            <person name="Fronick C."/>
            <person name="Harrison M."/>
            <person name="Strong C."/>
            <person name="Farmer C."/>
            <person name="Delahaunty K."/>
            <person name="Markovic C."/>
            <person name="Hall O."/>
            <person name="Minx P."/>
            <person name="Tomlinson C."/>
            <person name="Mitreva M."/>
            <person name="Hou S."/>
            <person name="Chen J."/>
            <person name="Wollam A."/>
            <person name="Pepin K.H."/>
            <person name="Johnson M."/>
            <person name="Bhonagiri V."/>
            <person name="Zhang X."/>
            <person name="Suruliraj S."/>
            <person name="Warren W."/>
            <person name="Chinwalla A."/>
            <person name="Mardis E.R."/>
            <person name="Wilson R.K."/>
        </authorList>
    </citation>
    <scope>NUCLEOTIDE SEQUENCE [LARGE SCALE GENOMIC DNA]</scope>
    <source>
        <strain evidence="1">HL044PA1</strain>
    </source>
</reference>
<evidence type="ECO:0000313" key="1">
    <source>
        <dbReference type="EMBL" id="EFS92726.1"/>
    </source>
</evidence>